<keyword evidence="1" id="KW-0646">Protease inhibitor</keyword>
<evidence type="ECO:0000256" key="1">
    <source>
        <dbReference type="ARBA" id="ARBA00022690"/>
    </source>
</evidence>
<comment type="caution">
    <text evidence="6">The sequence shown here is derived from an EMBL/GenBank/DDBJ whole genome shotgun (WGS) entry which is preliminary data.</text>
</comment>
<proteinExistence type="predicted"/>
<evidence type="ECO:0000256" key="3">
    <source>
        <dbReference type="ARBA" id="ARBA00023157"/>
    </source>
</evidence>
<evidence type="ECO:0000256" key="4">
    <source>
        <dbReference type="SAM" id="SignalP"/>
    </source>
</evidence>
<dbReference type="Pfam" id="PF07648">
    <property type="entry name" value="Kazal_2"/>
    <property type="match status" value="1"/>
</dbReference>
<dbReference type="PANTHER" id="PTHR10913">
    <property type="entry name" value="FOLLISTATIN-RELATED"/>
    <property type="match status" value="1"/>
</dbReference>
<dbReference type="InterPro" id="IPR036058">
    <property type="entry name" value="Kazal_dom_sf"/>
</dbReference>
<reference evidence="6 7" key="1">
    <citation type="submission" date="2024-01" db="EMBL/GenBank/DDBJ databases">
        <title>The genome of the rayed Mediterranean limpet Patella caerulea (Linnaeus, 1758).</title>
        <authorList>
            <person name="Anh-Thu Weber A."/>
            <person name="Halstead-Nussloch G."/>
        </authorList>
    </citation>
    <scope>NUCLEOTIDE SEQUENCE [LARGE SCALE GENOMIC DNA]</scope>
    <source>
        <strain evidence="6">AATW-2023a</strain>
        <tissue evidence="6">Whole specimen</tissue>
    </source>
</reference>
<feature type="signal peptide" evidence="4">
    <location>
        <begin position="1"/>
        <end position="16"/>
    </location>
</feature>
<dbReference type="GO" id="GO:0004867">
    <property type="term" value="F:serine-type endopeptidase inhibitor activity"/>
    <property type="evidence" value="ECO:0007669"/>
    <property type="project" value="UniProtKB-KW"/>
</dbReference>
<dbReference type="EMBL" id="JAZGQO010000002">
    <property type="protein sequence ID" value="KAK6192531.1"/>
    <property type="molecule type" value="Genomic_DNA"/>
</dbReference>
<evidence type="ECO:0000313" key="6">
    <source>
        <dbReference type="EMBL" id="KAK6192531.1"/>
    </source>
</evidence>
<dbReference type="GO" id="GO:0030154">
    <property type="term" value="P:cell differentiation"/>
    <property type="evidence" value="ECO:0007669"/>
    <property type="project" value="TreeGrafter"/>
</dbReference>
<keyword evidence="7" id="KW-1185">Reference proteome</keyword>
<evidence type="ECO:0000259" key="5">
    <source>
        <dbReference type="PROSITE" id="PS51465"/>
    </source>
</evidence>
<keyword evidence="3" id="KW-1015">Disulfide bond</keyword>
<dbReference type="AlphaFoldDB" id="A0AAN8QG28"/>
<keyword evidence="2" id="KW-0722">Serine protease inhibitor</keyword>
<keyword evidence="4" id="KW-0732">Signal</keyword>
<sequence>MKTCLLLLLVIAGCCAVHRGVPKRCVFACFMVYTPVCGDDGVTYVNRCSMEWQACVERKTIEIQHHGPCDDS</sequence>
<dbReference type="Gene3D" id="3.30.60.30">
    <property type="match status" value="1"/>
</dbReference>
<feature type="domain" description="Kazal-like" evidence="5">
    <location>
        <begin position="19"/>
        <end position="71"/>
    </location>
</feature>
<dbReference type="PANTHER" id="PTHR10913:SF45">
    <property type="entry name" value="FOLLISTATIN, ISOFORM A-RELATED"/>
    <property type="match status" value="1"/>
</dbReference>
<protein>
    <recommendedName>
        <fullName evidence="5">Kazal-like domain-containing protein</fullName>
    </recommendedName>
</protein>
<dbReference type="InterPro" id="IPR050653">
    <property type="entry name" value="Prot_Inhib_GrowthFact_Antg"/>
</dbReference>
<organism evidence="6 7">
    <name type="scientific">Patella caerulea</name>
    <name type="common">Rayed Mediterranean limpet</name>
    <dbReference type="NCBI Taxonomy" id="87958"/>
    <lineage>
        <taxon>Eukaryota</taxon>
        <taxon>Metazoa</taxon>
        <taxon>Spiralia</taxon>
        <taxon>Lophotrochozoa</taxon>
        <taxon>Mollusca</taxon>
        <taxon>Gastropoda</taxon>
        <taxon>Patellogastropoda</taxon>
        <taxon>Patelloidea</taxon>
        <taxon>Patellidae</taxon>
        <taxon>Patella</taxon>
    </lineage>
</organism>
<dbReference type="InterPro" id="IPR002350">
    <property type="entry name" value="Kazal_dom"/>
</dbReference>
<evidence type="ECO:0000256" key="2">
    <source>
        <dbReference type="ARBA" id="ARBA00022900"/>
    </source>
</evidence>
<feature type="chain" id="PRO_5042860848" description="Kazal-like domain-containing protein" evidence="4">
    <location>
        <begin position="17"/>
        <end position="72"/>
    </location>
</feature>
<dbReference type="GO" id="GO:0005576">
    <property type="term" value="C:extracellular region"/>
    <property type="evidence" value="ECO:0007669"/>
    <property type="project" value="TreeGrafter"/>
</dbReference>
<evidence type="ECO:0000313" key="7">
    <source>
        <dbReference type="Proteomes" id="UP001347796"/>
    </source>
</evidence>
<dbReference type="SMART" id="SM00280">
    <property type="entry name" value="KAZAL"/>
    <property type="match status" value="1"/>
</dbReference>
<dbReference type="CDD" id="cd00104">
    <property type="entry name" value="KAZAL_FS"/>
    <property type="match status" value="1"/>
</dbReference>
<dbReference type="PROSITE" id="PS51465">
    <property type="entry name" value="KAZAL_2"/>
    <property type="match status" value="1"/>
</dbReference>
<dbReference type="Proteomes" id="UP001347796">
    <property type="component" value="Unassembled WGS sequence"/>
</dbReference>
<dbReference type="SUPFAM" id="SSF100895">
    <property type="entry name" value="Kazal-type serine protease inhibitors"/>
    <property type="match status" value="1"/>
</dbReference>
<name>A0AAN8QG28_PATCE</name>
<accession>A0AAN8QG28</accession>
<gene>
    <name evidence="6" type="ORF">SNE40_003981</name>
</gene>